<dbReference type="Pfam" id="PF08982">
    <property type="entry name" value="AtaL"/>
    <property type="match status" value="1"/>
</dbReference>
<dbReference type="Gene3D" id="3.30.530.20">
    <property type="match status" value="1"/>
</dbReference>
<dbReference type="InParanoid" id="W3XMZ1"/>
<dbReference type="CDD" id="cd08863">
    <property type="entry name" value="SRPBCC_DUF1857"/>
    <property type="match status" value="1"/>
</dbReference>
<dbReference type="EMBL" id="KI912109">
    <property type="protein sequence ID" value="ETS86877.1"/>
    <property type="molecule type" value="Genomic_DNA"/>
</dbReference>
<dbReference type="KEGG" id="pfy:PFICI_00705"/>
<gene>
    <name evidence="1" type="ORF">PFICI_00705</name>
</gene>
<organism evidence="1 2">
    <name type="scientific">Pestalotiopsis fici (strain W106-1 / CGMCC3.15140)</name>
    <dbReference type="NCBI Taxonomy" id="1229662"/>
    <lineage>
        <taxon>Eukaryota</taxon>
        <taxon>Fungi</taxon>
        <taxon>Dikarya</taxon>
        <taxon>Ascomycota</taxon>
        <taxon>Pezizomycotina</taxon>
        <taxon>Sordariomycetes</taxon>
        <taxon>Xylariomycetidae</taxon>
        <taxon>Amphisphaeriales</taxon>
        <taxon>Sporocadaceae</taxon>
        <taxon>Pestalotiopsis</taxon>
    </lineage>
</organism>
<dbReference type="STRING" id="1229662.W3XMZ1"/>
<protein>
    <recommendedName>
        <fullName evidence="3">DUF1857-domain-containing protein</fullName>
    </recommendedName>
</protein>
<dbReference type="InterPro" id="IPR023393">
    <property type="entry name" value="START-like_dom_sf"/>
</dbReference>
<sequence length="161" mass="17594">MVTINIAYTAPINPAGVEPKLNQAQIWAGLERKVRHAEEFVAIIVACDVVSEGQTAKGFSTVTRDVTFKGAPAPVREVCTHYAPSRVDFEQDNGSFISNIVSKGPDGELLMTYSFAWAHPDLADGSPEVEKLEADHWKTAKIAVEGSINTIRRLVNDKTIQ</sequence>
<evidence type="ECO:0000313" key="2">
    <source>
        <dbReference type="Proteomes" id="UP000030651"/>
    </source>
</evidence>
<evidence type="ECO:0008006" key="3">
    <source>
        <dbReference type="Google" id="ProtNLM"/>
    </source>
</evidence>
<name>W3XMZ1_PESFW</name>
<dbReference type="InterPro" id="IPR015075">
    <property type="entry name" value="AtaL"/>
</dbReference>
<proteinExistence type="predicted"/>
<dbReference type="Proteomes" id="UP000030651">
    <property type="component" value="Unassembled WGS sequence"/>
</dbReference>
<dbReference type="GeneID" id="19265718"/>
<dbReference type="SUPFAM" id="SSF55961">
    <property type="entry name" value="Bet v1-like"/>
    <property type="match status" value="1"/>
</dbReference>
<keyword evidence="2" id="KW-1185">Reference proteome</keyword>
<dbReference type="AlphaFoldDB" id="W3XMZ1"/>
<dbReference type="HOGENOM" id="CLU_111642_2_0_1"/>
<dbReference type="eggNOG" id="ENOG502S7JX">
    <property type="taxonomic scope" value="Eukaryota"/>
</dbReference>
<dbReference type="OMA" id="FEWRHPD"/>
<dbReference type="OrthoDB" id="2320332at2759"/>
<accession>W3XMZ1</accession>
<dbReference type="RefSeq" id="XP_007827477.1">
    <property type="nucleotide sequence ID" value="XM_007829286.1"/>
</dbReference>
<reference evidence="2" key="1">
    <citation type="journal article" date="2015" name="BMC Genomics">
        <title>Genomic and transcriptomic analysis of the endophytic fungus Pestalotiopsis fici reveals its lifestyle and high potential for synthesis of natural products.</title>
        <authorList>
            <person name="Wang X."/>
            <person name="Zhang X."/>
            <person name="Liu L."/>
            <person name="Xiang M."/>
            <person name="Wang W."/>
            <person name="Sun X."/>
            <person name="Che Y."/>
            <person name="Guo L."/>
            <person name="Liu G."/>
            <person name="Guo L."/>
            <person name="Wang C."/>
            <person name="Yin W.B."/>
            <person name="Stadler M."/>
            <person name="Zhang X."/>
            <person name="Liu X."/>
        </authorList>
    </citation>
    <scope>NUCLEOTIDE SEQUENCE [LARGE SCALE GENOMIC DNA]</scope>
    <source>
        <strain evidence="2">W106-1 / CGMCC3.15140</strain>
    </source>
</reference>
<evidence type="ECO:0000313" key="1">
    <source>
        <dbReference type="EMBL" id="ETS86877.1"/>
    </source>
</evidence>